<dbReference type="GO" id="GO:0004366">
    <property type="term" value="F:glycerol-3-phosphate O-acyltransferase activity"/>
    <property type="evidence" value="ECO:0007669"/>
    <property type="project" value="InterPro"/>
</dbReference>
<keyword evidence="2" id="KW-0732">Signal</keyword>
<dbReference type="Proteomes" id="UP000007494">
    <property type="component" value="Chromosome VIII"/>
</dbReference>
<dbReference type="OrthoDB" id="524544at2759"/>
<reference evidence="6" key="3">
    <citation type="journal article" date="2012" name="PLoS Pathog.">
        <title>Comparative genomics of the apicomplexan parasites Toxoplasma gondii and Neospora caninum: Coccidia differing in host range and transmission strategy.</title>
        <authorList>
            <person name="Reid A.J."/>
            <person name="Vermont S.J."/>
            <person name="Cotton J.A."/>
            <person name="Harris D."/>
            <person name="Hill-Cawthorne G.A."/>
            <person name="Konen-Waisman S."/>
            <person name="Latham S.M."/>
            <person name="Mourier T."/>
            <person name="Norton R."/>
            <person name="Quail M.A."/>
            <person name="Sanders M."/>
            <person name="Shanmugam D."/>
            <person name="Sohal A."/>
            <person name="Wasmuth J.D."/>
            <person name="Brunk B."/>
            <person name="Grigg M.E."/>
            <person name="Howard J.C."/>
            <person name="Parkinson J."/>
            <person name="Roos D.S."/>
            <person name="Trees A.J."/>
            <person name="Berriman M."/>
            <person name="Pain A."/>
            <person name="Wastling J.M."/>
        </authorList>
    </citation>
    <scope>NUCLEOTIDE SEQUENCE [LARGE SCALE GENOMIC DNA]</scope>
    <source>
        <strain evidence="6">Liverpool</strain>
    </source>
</reference>
<dbReference type="PANTHER" id="PTHR35695:SF1">
    <property type="entry name" value="GLYCEROL-3-PHOSPHATE ACYLTRANSFERASE, CHLOROPLASTIC"/>
    <property type="match status" value="1"/>
</dbReference>
<reference evidence="4" key="1">
    <citation type="submission" date="2011-02" db="EMBL/GenBank/DDBJ databases">
        <authorList>
            <person name="Aslett M."/>
        </authorList>
    </citation>
    <scope>NUCLEOTIDE SEQUENCE</scope>
    <source>
        <strain evidence="4">Liverpool</strain>
    </source>
</reference>
<organism evidence="4 6">
    <name type="scientific">Neospora caninum (strain Liverpool)</name>
    <dbReference type="NCBI Taxonomy" id="572307"/>
    <lineage>
        <taxon>Eukaryota</taxon>
        <taxon>Sar</taxon>
        <taxon>Alveolata</taxon>
        <taxon>Apicomplexa</taxon>
        <taxon>Conoidasida</taxon>
        <taxon>Coccidia</taxon>
        <taxon>Eucoccidiorida</taxon>
        <taxon>Eimeriorina</taxon>
        <taxon>Sarcocystidae</taxon>
        <taxon>Neospora</taxon>
    </lineage>
</organism>
<feature type="region of interest" description="Disordered" evidence="1">
    <location>
        <begin position="325"/>
        <end position="356"/>
    </location>
</feature>
<keyword evidence="6" id="KW-1185">Reference proteome</keyword>
<dbReference type="InterPro" id="IPR016222">
    <property type="entry name" value="G3P_O-acylTrfase_chlp"/>
</dbReference>
<evidence type="ECO:0000313" key="6">
    <source>
        <dbReference type="Proteomes" id="UP000007494"/>
    </source>
</evidence>
<dbReference type="InterPro" id="IPR002123">
    <property type="entry name" value="Plipid/glycerol_acylTrfase"/>
</dbReference>
<dbReference type="eggNOG" id="ENOG502QRHE">
    <property type="taxonomic scope" value="Eukaryota"/>
</dbReference>
<reference evidence="5" key="4">
    <citation type="journal article" date="2015" name="PLoS ONE">
        <title>Comprehensive Evaluation of Toxoplasma gondii VEG and Neospora caninum LIV Genomes with Tachyzoite Stage Transcriptome and Proteome Defines Novel Transcript Features.</title>
        <authorList>
            <person name="Ramaprasad A."/>
            <person name="Mourier T."/>
            <person name="Naeem R."/>
            <person name="Malas T.B."/>
            <person name="Moussa E."/>
            <person name="Panigrahi A."/>
            <person name="Vermont S.J."/>
            <person name="Otto T.D."/>
            <person name="Wastling J."/>
            <person name="Pain A."/>
        </authorList>
    </citation>
    <scope>NUCLEOTIDE SEQUENCE</scope>
    <source>
        <strain evidence="5">Liverpool</strain>
    </source>
</reference>
<evidence type="ECO:0000259" key="3">
    <source>
        <dbReference type="Pfam" id="PF01553"/>
    </source>
</evidence>
<keyword evidence="4" id="KW-0012">Acyltransferase</keyword>
<dbReference type="OMA" id="CNLLCVH"/>
<feature type="region of interest" description="Disordered" evidence="1">
    <location>
        <begin position="262"/>
        <end position="283"/>
    </location>
</feature>
<protein>
    <submittedName>
        <fullName evidence="5">Glycerol-3-phosphate acyltransferase, putative</fullName>
    </submittedName>
    <submittedName>
        <fullName evidence="4">Putative glycerol-3-phosphate acyltransferase</fullName>
    </submittedName>
</protein>
<evidence type="ECO:0000313" key="4">
    <source>
        <dbReference type="EMBL" id="CBZ53806.1"/>
    </source>
</evidence>
<feature type="compositionally biased region" description="Polar residues" evidence="1">
    <location>
        <begin position="344"/>
        <end position="355"/>
    </location>
</feature>
<name>F0VJ95_NEOCL</name>
<dbReference type="SUPFAM" id="SSF69593">
    <property type="entry name" value="Glycerol-3-phosphate (1)-acyltransferase"/>
    <property type="match status" value="1"/>
</dbReference>
<accession>F0VJ95</accession>
<dbReference type="AlphaFoldDB" id="F0VJ95"/>
<dbReference type="Pfam" id="PF01553">
    <property type="entry name" value="Acyltransferase"/>
    <property type="match status" value="1"/>
</dbReference>
<proteinExistence type="predicted"/>
<feature type="chain" id="PRO_5007655322" evidence="2">
    <location>
        <begin position="40"/>
        <end position="683"/>
    </location>
</feature>
<dbReference type="PANTHER" id="PTHR35695">
    <property type="entry name" value="GLYCEROL-3-PHOSPHATE ACYLTRANSFERASE, CHLOROPLASTIC"/>
    <property type="match status" value="1"/>
</dbReference>
<keyword evidence="4" id="KW-0808">Transferase</keyword>
<gene>
    <name evidence="5" type="ORF">BN1204_035870</name>
    <name evidence="4" type="ORF">NCLIV_035870</name>
</gene>
<evidence type="ECO:0000256" key="2">
    <source>
        <dbReference type="SAM" id="SignalP"/>
    </source>
</evidence>
<dbReference type="GO" id="GO:0006655">
    <property type="term" value="P:phosphatidylglycerol biosynthetic process"/>
    <property type="evidence" value="ECO:0007669"/>
    <property type="project" value="TreeGrafter"/>
</dbReference>
<reference evidence="4" key="2">
    <citation type="submission" date="2011-03" db="EMBL/GenBank/DDBJ databases">
        <title>Comparative genomics and transcriptomics of Neospora caninum and Toxoplasma gondii.</title>
        <authorList>
            <person name="Reid A.J."/>
            <person name="Sohal A."/>
            <person name="Harris D."/>
            <person name="Quail M."/>
            <person name="Sanders M."/>
            <person name="Berriman M."/>
            <person name="Wastling J.M."/>
            <person name="Pain A."/>
        </authorList>
    </citation>
    <scope>NUCLEOTIDE SEQUENCE</scope>
    <source>
        <strain evidence="4">Liverpool</strain>
    </source>
</reference>
<dbReference type="EMBL" id="FR823390">
    <property type="protein sequence ID" value="CBZ53806.1"/>
    <property type="molecule type" value="Genomic_DNA"/>
</dbReference>
<feature type="signal peptide" evidence="2">
    <location>
        <begin position="1"/>
        <end position="39"/>
    </location>
</feature>
<dbReference type="Gene3D" id="3.40.1130.10">
    <property type="entry name" value="Glycerol-3-phosphate (1)-acyltransferase"/>
    <property type="match status" value="1"/>
</dbReference>
<evidence type="ECO:0000256" key="1">
    <source>
        <dbReference type="SAM" id="MobiDB-lite"/>
    </source>
</evidence>
<dbReference type="EMBL" id="LN714483">
    <property type="protein sequence ID" value="CEL67800.1"/>
    <property type="molecule type" value="Genomic_DNA"/>
</dbReference>
<evidence type="ECO:0000313" key="5">
    <source>
        <dbReference type="EMBL" id="CEL67800.1"/>
    </source>
</evidence>
<sequence>MKPLTVPTLRSPYRPRYRGCRRSVLLVFSFLALLRHAECSTHCPPSPVVPLFQIGVLPFSLFFFVFPSPFPSFYSAPLHAEAVAAPLENGRLKPTRSSLSHVSAWTPTARNPSLYPSSVHPRPSPVQFARGSRHASVLPHADLTTPHANSVSSVFVASPSTSFSCLSLQSGRRPSAFVHLSNEQELKRNFRSRHLSLPLSPRGASLSVTSSALFSAVPPPPGSPQAFHAPLAFVSPSAPRLSNAPFPGRSRRTLDLPFSSPVSLSPEVSLSPPSSSSVSSSLRSSSGAAPAWLPYGLPERLPEPLGRSSSVEALQKAKEHFLGLLEGGELTPASDERSREPEGSGQTSEVASSPRLTEKHTRIFSNFAEIYAREAAKSGQLTAQEYVDILSSLWQLAWKYAGYPFTPYHPALETPFNFAEWSTRLWRPLVFLPTSKIVVPPPSASPEFASPLGSINERLAAGENVVFLSNHQTEPDPQVVKLVFEHLGESALADKIVFVAGHKVREDRLSTPFSLACNLLCVHSKKHLTHPDLSAEEKHEKQRENLAAMGALQQLLEEGGSVIWVAPSGGRDRQDAKGVFSQPDPFDVKTVQMFRLLAKKIRQGPRGATTHFIPMALFTAPICPPPKQVETSLGEARSCAFSPVGVAIGESVTDEEALSHEDFARKAEAETKRLYKLITPRFE</sequence>
<dbReference type="VEuPathDB" id="ToxoDB:NCLIV_035870"/>
<dbReference type="GeneID" id="13443374"/>
<feature type="domain" description="Phospholipid/glycerol acyltransferase" evidence="3">
    <location>
        <begin position="456"/>
        <end position="581"/>
    </location>
</feature>
<dbReference type="InParanoid" id="F0VJ95"/>
<dbReference type="RefSeq" id="XP_003883838.1">
    <property type="nucleotide sequence ID" value="XM_003883789.1"/>
</dbReference>